<gene>
    <name evidence="2" type="ORF">RO03_08755</name>
</gene>
<dbReference type="Gene3D" id="3.40.50.720">
    <property type="entry name" value="NAD(P)-binding Rossmann-like Domain"/>
    <property type="match status" value="1"/>
</dbReference>
<dbReference type="OrthoDB" id="9803333at2"/>
<dbReference type="PANTHER" id="PTHR42760:SF40">
    <property type="entry name" value="3-OXOACYL-[ACYL-CARRIER-PROTEIN] REDUCTASE, CHLOROPLASTIC"/>
    <property type="match status" value="1"/>
</dbReference>
<dbReference type="CDD" id="cd08930">
    <property type="entry name" value="SDR_c8"/>
    <property type="match status" value="1"/>
</dbReference>
<organism evidence="2 3">
    <name type="scientific">Fusobacterium nucleatum subsp. nucleatum</name>
    <dbReference type="NCBI Taxonomy" id="76856"/>
    <lineage>
        <taxon>Bacteria</taxon>
        <taxon>Fusobacteriati</taxon>
        <taxon>Fusobacteriota</taxon>
        <taxon>Fusobacteriia</taxon>
        <taxon>Fusobacteriales</taxon>
        <taxon>Fusobacteriaceae</taxon>
        <taxon>Fusobacterium</taxon>
    </lineage>
</organism>
<name>A0A124GCV0_FUSNC</name>
<dbReference type="InterPro" id="IPR036291">
    <property type="entry name" value="NAD(P)-bd_dom_sf"/>
</dbReference>
<dbReference type="Pfam" id="PF13561">
    <property type="entry name" value="adh_short_C2"/>
    <property type="match status" value="1"/>
</dbReference>
<dbReference type="PRINTS" id="PR00080">
    <property type="entry name" value="SDRFAMILY"/>
</dbReference>
<dbReference type="PRINTS" id="PR00081">
    <property type="entry name" value="GDHRDH"/>
</dbReference>
<evidence type="ECO:0000256" key="1">
    <source>
        <dbReference type="ARBA" id="ARBA00006484"/>
    </source>
</evidence>
<dbReference type="AlphaFoldDB" id="A0A124GCV0"/>
<dbReference type="GO" id="GO:0030497">
    <property type="term" value="P:fatty acid elongation"/>
    <property type="evidence" value="ECO:0007669"/>
    <property type="project" value="TreeGrafter"/>
</dbReference>
<sequence>MEGEMIKNLFSLEDKIILITGGNGHLGKAMCHALADYGATLILASRNIEKNKQLCSELTNLYKNQNIALELDLESKQDTTIKIKNLIEKYGRIDILINNSYYGFSGKFHEMDYESWNRGIEGSIGTVFLCTNAVINEMLKNKKGKIINIASMYGINAPNVYELYEGSLCEKYYNPVNYGVGKAGIIQFTKYIAAVYGKEGIISNSISPGPFPNFEIQKNQIFVERLTNKVPLKRIGKPEDLQGAIVFLCSDSSNYVNGHNLVIDGGWTIW</sequence>
<dbReference type="FunFam" id="3.40.50.720:FF:000795">
    <property type="entry name" value="Short chain dehydrogenase"/>
    <property type="match status" value="1"/>
</dbReference>
<dbReference type="SUPFAM" id="SSF51735">
    <property type="entry name" value="NAD(P)-binding Rossmann-fold domains"/>
    <property type="match status" value="1"/>
</dbReference>
<dbReference type="InterPro" id="IPR002347">
    <property type="entry name" value="SDR_fam"/>
</dbReference>
<proteinExistence type="inferred from homology"/>
<dbReference type="PANTHER" id="PTHR42760">
    <property type="entry name" value="SHORT-CHAIN DEHYDROGENASES/REDUCTASES FAMILY MEMBER"/>
    <property type="match status" value="1"/>
</dbReference>
<evidence type="ECO:0000313" key="3">
    <source>
        <dbReference type="Proteomes" id="UP000054800"/>
    </source>
</evidence>
<dbReference type="Proteomes" id="UP000054800">
    <property type="component" value="Unassembled WGS sequence"/>
</dbReference>
<comment type="similarity">
    <text evidence="1">Belongs to the short-chain dehydrogenases/reductases (SDR) family.</text>
</comment>
<dbReference type="EMBL" id="LMVH01000001">
    <property type="protein sequence ID" value="KUL99582.1"/>
    <property type="molecule type" value="Genomic_DNA"/>
</dbReference>
<dbReference type="GO" id="GO:0016616">
    <property type="term" value="F:oxidoreductase activity, acting on the CH-OH group of donors, NAD or NADP as acceptor"/>
    <property type="evidence" value="ECO:0007669"/>
    <property type="project" value="TreeGrafter"/>
</dbReference>
<accession>A0A124GCV0</accession>
<evidence type="ECO:0000313" key="2">
    <source>
        <dbReference type="EMBL" id="KUL99582.1"/>
    </source>
</evidence>
<comment type="caution">
    <text evidence="2">The sequence shown here is derived from an EMBL/GenBank/DDBJ whole genome shotgun (WGS) entry which is preliminary data.</text>
</comment>
<protein>
    <submittedName>
        <fullName evidence="2">Gluconate 5-dehydrogenase</fullName>
    </submittedName>
</protein>
<reference evidence="2 3" key="1">
    <citation type="submission" date="2015-10" db="EMBL/GenBank/DDBJ databases">
        <authorList>
            <person name="Gilbert D.G."/>
        </authorList>
    </citation>
    <scope>NUCLEOTIDE SEQUENCE [LARGE SCALE GENOMIC DNA]</scope>
    <source>
        <strain evidence="2 3">ChDC F311</strain>
    </source>
</reference>